<evidence type="ECO:0000256" key="6">
    <source>
        <dbReference type="RuleBase" id="RU003983"/>
    </source>
</evidence>
<evidence type="ECO:0000256" key="2">
    <source>
        <dbReference type="ARBA" id="ARBA00022723"/>
    </source>
</evidence>
<organism evidence="8">
    <name type="scientific">uncultured Sulfurovum sp</name>
    <dbReference type="NCBI Taxonomy" id="269237"/>
    <lineage>
        <taxon>Bacteria</taxon>
        <taxon>Pseudomonadati</taxon>
        <taxon>Campylobacterota</taxon>
        <taxon>Epsilonproteobacteria</taxon>
        <taxon>Campylobacterales</taxon>
        <taxon>Sulfurovaceae</taxon>
        <taxon>Sulfurovum</taxon>
        <taxon>environmental samples</taxon>
    </lineage>
</organism>
<dbReference type="CDD" id="cd07331">
    <property type="entry name" value="M48C_Oma1_like"/>
    <property type="match status" value="1"/>
</dbReference>
<evidence type="ECO:0000256" key="3">
    <source>
        <dbReference type="ARBA" id="ARBA00022801"/>
    </source>
</evidence>
<keyword evidence="1 6" id="KW-0645">Protease</keyword>
<gene>
    <name evidence="8" type="ORF">HELGO_WM8190</name>
</gene>
<dbReference type="GO" id="GO:0004222">
    <property type="term" value="F:metalloendopeptidase activity"/>
    <property type="evidence" value="ECO:0007669"/>
    <property type="project" value="InterPro"/>
</dbReference>
<reference evidence="8" key="1">
    <citation type="submission" date="2020-01" db="EMBL/GenBank/DDBJ databases">
        <authorList>
            <person name="Meier V. D."/>
            <person name="Meier V D."/>
        </authorList>
    </citation>
    <scope>NUCLEOTIDE SEQUENCE</scope>
    <source>
        <strain evidence="8">HLG_WM_MAG_05</strain>
    </source>
</reference>
<dbReference type="AlphaFoldDB" id="A0A6S6UCJ3"/>
<comment type="similarity">
    <text evidence="6">Belongs to the peptidase M48 family.</text>
</comment>
<name>A0A6S6UCJ3_9BACT</name>
<proteinExistence type="inferred from homology"/>
<evidence type="ECO:0000259" key="7">
    <source>
        <dbReference type="Pfam" id="PF01435"/>
    </source>
</evidence>
<keyword evidence="4 6" id="KW-0862">Zinc</keyword>
<dbReference type="PANTHER" id="PTHR22726">
    <property type="entry name" value="METALLOENDOPEPTIDASE OMA1"/>
    <property type="match status" value="1"/>
</dbReference>
<dbReference type="PANTHER" id="PTHR22726:SF24">
    <property type="entry name" value="M48 FAMILY METALLOPEPTIDASE"/>
    <property type="match status" value="1"/>
</dbReference>
<evidence type="ECO:0000256" key="5">
    <source>
        <dbReference type="ARBA" id="ARBA00023049"/>
    </source>
</evidence>
<evidence type="ECO:0000256" key="4">
    <source>
        <dbReference type="ARBA" id="ARBA00022833"/>
    </source>
</evidence>
<dbReference type="EMBL" id="CACVAU010000089">
    <property type="protein sequence ID" value="CAA6826563.1"/>
    <property type="molecule type" value="Genomic_DNA"/>
</dbReference>
<sequence length="272" mass="29771">MHFTKGFSMKQTFPKQIIASIILALLFIGCSKAPITGRNQLIMVSPQQELALGFESAKQVLESEKLSTDSQKNAQVKRIGERIAKTTEALHKVNYKWDFFVIDNDEEGNAFCLPGGKVFVYTGLFKYAANDDELAAVMGHEIAHALARHGAERMSSGQLQQMGGQVLGAVMQSRGQPVQTAAVMQAFGIGTQLGVMLPHSRTQEYEADHIGLILAAKSGYDPRSALSFWEKFGANGETPPEYLSTHPAPSNRIAEIKALLPTTIPMYEASKR</sequence>
<evidence type="ECO:0000313" key="8">
    <source>
        <dbReference type="EMBL" id="CAA6826563.1"/>
    </source>
</evidence>
<dbReference type="InterPro" id="IPR051156">
    <property type="entry name" value="Mito/Outer_Membr_Metalloprot"/>
</dbReference>
<dbReference type="Pfam" id="PF01435">
    <property type="entry name" value="Peptidase_M48"/>
    <property type="match status" value="1"/>
</dbReference>
<dbReference type="GO" id="GO:0051603">
    <property type="term" value="P:proteolysis involved in protein catabolic process"/>
    <property type="evidence" value="ECO:0007669"/>
    <property type="project" value="TreeGrafter"/>
</dbReference>
<dbReference type="GO" id="GO:0046872">
    <property type="term" value="F:metal ion binding"/>
    <property type="evidence" value="ECO:0007669"/>
    <property type="project" value="UniProtKB-KW"/>
</dbReference>
<comment type="cofactor">
    <cofactor evidence="6">
        <name>Zn(2+)</name>
        <dbReference type="ChEBI" id="CHEBI:29105"/>
    </cofactor>
    <text evidence="6">Binds 1 zinc ion per subunit.</text>
</comment>
<dbReference type="InterPro" id="IPR001915">
    <property type="entry name" value="Peptidase_M48"/>
</dbReference>
<dbReference type="GO" id="GO:0016020">
    <property type="term" value="C:membrane"/>
    <property type="evidence" value="ECO:0007669"/>
    <property type="project" value="TreeGrafter"/>
</dbReference>
<dbReference type="Gene3D" id="3.30.2010.10">
    <property type="entry name" value="Metalloproteases ('zincins'), catalytic domain"/>
    <property type="match status" value="1"/>
</dbReference>
<protein>
    <submittedName>
        <fullName evidence="8">Zn-dependent protease with chaperone function</fullName>
    </submittedName>
</protein>
<keyword evidence="5 6" id="KW-0482">Metalloprotease</keyword>
<keyword evidence="2" id="KW-0479">Metal-binding</keyword>
<feature type="domain" description="Peptidase M48" evidence="7">
    <location>
        <begin position="71"/>
        <end position="258"/>
    </location>
</feature>
<accession>A0A6S6UCJ3</accession>
<dbReference type="PROSITE" id="PS51257">
    <property type="entry name" value="PROKAR_LIPOPROTEIN"/>
    <property type="match status" value="1"/>
</dbReference>
<keyword evidence="3 6" id="KW-0378">Hydrolase</keyword>
<evidence type="ECO:0000256" key="1">
    <source>
        <dbReference type="ARBA" id="ARBA00022670"/>
    </source>
</evidence>